<dbReference type="CDD" id="cd16448">
    <property type="entry name" value="RING-H2"/>
    <property type="match status" value="1"/>
</dbReference>
<evidence type="ECO:0000256" key="4">
    <source>
        <dbReference type="ARBA" id="ARBA00022679"/>
    </source>
</evidence>
<proteinExistence type="predicted"/>
<evidence type="ECO:0000256" key="10">
    <source>
        <dbReference type="ARBA" id="ARBA00022989"/>
    </source>
</evidence>
<keyword evidence="8" id="KW-0833">Ubl conjugation pathway</keyword>
<evidence type="ECO:0000256" key="5">
    <source>
        <dbReference type="ARBA" id="ARBA00022692"/>
    </source>
</evidence>
<evidence type="ECO:0000256" key="13">
    <source>
        <dbReference type="SAM" id="MobiDB-lite"/>
    </source>
</evidence>
<reference evidence="16" key="1">
    <citation type="journal article" date="2023" name="Mol. Phylogenet. Evol.">
        <title>Genome-scale phylogeny and comparative genomics of the fungal order Sordariales.</title>
        <authorList>
            <person name="Hensen N."/>
            <person name="Bonometti L."/>
            <person name="Westerberg I."/>
            <person name="Brannstrom I.O."/>
            <person name="Guillou S."/>
            <person name="Cros-Aarteil S."/>
            <person name="Calhoun S."/>
            <person name="Haridas S."/>
            <person name="Kuo A."/>
            <person name="Mondo S."/>
            <person name="Pangilinan J."/>
            <person name="Riley R."/>
            <person name="LaButti K."/>
            <person name="Andreopoulos B."/>
            <person name="Lipzen A."/>
            <person name="Chen C."/>
            <person name="Yan M."/>
            <person name="Daum C."/>
            <person name="Ng V."/>
            <person name="Clum A."/>
            <person name="Steindorff A."/>
            <person name="Ohm R.A."/>
            <person name="Martin F."/>
            <person name="Silar P."/>
            <person name="Natvig D.O."/>
            <person name="Lalanne C."/>
            <person name="Gautier V."/>
            <person name="Ament-Velasquez S.L."/>
            <person name="Kruys A."/>
            <person name="Hutchinson M.I."/>
            <person name="Powell A.J."/>
            <person name="Barry K."/>
            <person name="Miller A.N."/>
            <person name="Grigoriev I.V."/>
            <person name="Debuchy R."/>
            <person name="Gladieux P."/>
            <person name="Hiltunen Thoren M."/>
            <person name="Johannesson H."/>
        </authorList>
    </citation>
    <scope>NUCLEOTIDE SEQUENCE</scope>
    <source>
        <strain evidence="16">CBS 958.72</strain>
    </source>
</reference>
<feature type="region of interest" description="Disordered" evidence="13">
    <location>
        <begin position="481"/>
        <end position="561"/>
    </location>
</feature>
<keyword evidence="7 12" id="KW-0863">Zinc-finger</keyword>
<dbReference type="GO" id="GO:0016020">
    <property type="term" value="C:membrane"/>
    <property type="evidence" value="ECO:0007669"/>
    <property type="project" value="UniProtKB-SubCell"/>
</dbReference>
<evidence type="ECO:0000256" key="9">
    <source>
        <dbReference type="ARBA" id="ARBA00022833"/>
    </source>
</evidence>
<keyword evidence="9" id="KW-0862">Zinc</keyword>
<dbReference type="InterPro" id="IPR001841">
    <property type="entry name" value="Znf_RING"/>
</dbReference>
<comment type="catalytic activity">
    <reaction evidence="1">
        <text>S-ubiquitinyl-[E2 ubiquitin-conjugating enzyme]-L-cysteine + [acceptor protein]-L-lysine = [E2 ubiquitin-conjugating enzyme]-L-cysteine + N(6)-ubiquitinyl-[acceptor protein]-L-lysine.</text>
        <dbReference type="EC" id="2.3.2.27"/>
    </reaction>
</comment>
<dbReference type="InterPro" id="IPR013083">
    <property type="entry name" value="Znf_RING/FYVE/PHD"/>
</dbReference>
<dbReference type="GO" id="GO:0006511">
    <property type="term" value="P:ubiquitin-dependent protein catabolic process"/>
    <property type="evidence" value="ECO:0007669"/>
    <property type="project" value="TreeGrafter"/>
</dbReference>
<evidence type="ECO:0000256" key="14">
    <source>
        <dbReference type="SAM" id="Phobius"/>
    </source>
</evidence>
<feature type="region of interest" description="Disordered" evidence="13">
    <location>
        <begin position="301"/>
        <end position="338"/>
    </location>
</feature>
<evidence type="ECO:0000256" key="2">
    <source>
        <dbReference type="ARBA" id="ARBA00004141"/>
    </source>
</evidence>
<dbReference type="SMART" id="SM00184">
    <property type="entry name" value="RING"/>
    <property type="match status" value="1"/>
</dbReference>
<feature type="domain" description="RING-type" evidence="15">
    <location>
        <begin position="373"/>
        <end position="416"/>
    </location>
</feature>
<evidence type="ECO:0000256" key="12">
    <source>
        <dbReference type="PROSITE-ProRule" id="PRU00175"/>
    </source>
</evidence>
<evidence type="ECO:0000256" key="6">
    <source>
        <dbReference type="ARBA" id="ARBA00022723"/>
    </source>
</evidence>
<dbReference type="PANTHER" id="PTHR45977:SF4">
    <property type="entry name" value="RING-TYPE DOMAIN-CONTAINING PROTEIN"/>
    <property type="match status" value="1"/>
</dbReference>
<feature type="compositionally biased region" description="Low complexity" evidence="13">
    <location>
        <begin position="509"/>
        <end position="519"/>
    </location>
</feature>
<dbReference type="AlphaFoldDB" id="A0AAE0NK27"/>
<dbReference type="Pfam" id="PF13639">
    <property type="entry name" value="zf-RING_2"/>
    <property type="match status" value="1"/>
</dbReference>
<dbReference type="EMBL" id="JAULSN010000001">
    <property type="protein sequence ID" value="KAK3382963.1"/>
    <property type="molecule type" value="Genomic_DNA"/>
</dbReference>
<keyword evidence="5 14" id="KW-0812">Transmembrane</keyword>
<feature type="transmembrane region" description="Helical" evidence="14">
    <location>
        <begin position="229"/>
        <end position="254"/>
    </location>
</feature>
<evidence type="ECO:0000256" key="11">
    <source>
        <dbReference type="ARBA" id="ARBA00023136"/>
    </source>
</evidence>
<dbReference type="Gene3D" id="3.30.40.10">
    <property type="entry name" value="Zinc/RING finger domain, C3HC4 (zinc finger)"/>
    <property type="match status" value="1"/>
</dbReference>
<evidence type="ECO:0000313" key="17">
    <source>
        <dbReference type="Proteomes" id="UP001287356"/>
    </source>
</evidence>
<feature type="compositionally biased region" description="Low complexity" evidence="13">
    <location>
        <begin position="311"/>
        <end position="320"/>
    </location>
</feature>
<evidence type="ECO:0000313" key="16">
    <source>
        <dbReference type="EMBL" id="KAK3382963.1"/>
    </source>
</evidence>
<evidence type="ECO:0000256" key="1">
    <source>
        <dbReference type="ARBA" id="ARBA00000900"/>
    </source>
</evidence>
<keyword evidence="17" id="KW-1185">Reference proteome</keyword>
<dbReference type="PROSITE" id="PS50089">
    <property type="entry name" value="ZF_RING_2"/>
    <property type="match status" value="1"/>
</dbReference>
<keyword evidence="6" id="KW-0479">Metal-binding</keyword>
<accession>A0AAE0NK27</accession>
<dbReference type="GO" id="GO:0061630">
    <property type="term" value="F:ubiquitin protein ligase activity"/>
    <property type="evidence" value="ECO:0007669"/>
    <property type="project" value="UniProtKB-EC"/>
</dbReference>
<reference evidence="16" key="2">
    <citation type="submission" date="2023-06" db="EMBL/GenBank/DDBJ databases">
        <authorList>
            <consortium name="Lawrence Berkeley National Laboratory"/>
            <person name="Haridas S."/>
            <person name="Hensen N."/>
            <person name="Bonometti L."/>
            <person name="Westerberg I."/>
            <person name="Brannstrom I.O."/>
            <person name="Guillou S."/>
            <person name="Cros-Aarteil S."/>
            <person name="Calhoun S."/>
            <person name="Kuo A."/>
            <person name="Mondo S."/>
            <person name="Pangilinan J."/>
            <person name="Riley R."/>
            <person name="Labutti K."/>
            <person name="Andreopoulos B."/>
            <person name="Lipzen A."/>
            <person name="Chen C."/>
            <person name="Yanf M."/>
            <person name="Daum C."/>
            <person name="Ng V."/>
            <person name="Clum A."/>
            <person name="Steindorff A."/>
            <person name="Ohm R."/>
            <person name="Martin F."/>
            <person name="Silar P."/>
            <person name="Natvig D."/>
            <person name="Lalanne C."/>
            <person name="Gautier V."/>
            <person name="Ament-Velasquez S.L."/>
            <person name="Kruys A."/>
            <person name="Hutchinson M.I."/>
            <person name="Powell A.J."/>
            <person name="Barry K."/>
            <person name="Miller A.N."/>
            <person name="Grigoriev I.V."/>
            <person name="Debuchy R."/>
            <person name="Gladieux P."/>
            <person name="Thoren M.H."/>
            <person name="Johannesson H."/>
        </authorList>
    </citation>
    <scope>NUCLEOTIDE SEQUENCE</scope>
    <source>
        <strain evidence="16">CBS 958.72</strain>
    </source>
</reference>
<gene>
    <name evidence="16" type="ORF">B0T24DRAFT_28785</name>
</gene>
<evidence type="ECO:0000256" key="8">
    <source>
        <dbReference type="ARBA" id="ARBA00022786"/>
    </source>
</evidence>
<comment type="caution">
    <text evidence="16">The sequence shown here is derived from an EMBL/GenBank/DDBJ whole genome shotgun (WGS) entry which is preliminary data.</text>
</comment>
<dbReference type="GO" id="GO:0016567">
    <property type="term" value="P:protein ubiquitination"/>
    <property type="evidence" value="ECO:0007669"/>
    <property type="project" value="TreeGrafter"/>
</dbReference>
<evidence type="ECO:0000256" key="7">
    <source>
        <dbReference type="ARBA" id="ARBA00022771"/>
    </source>
</evidence>
<name>A0AAE0NK27_9PEZI</name>
<keyword evidence="11 14" id="KW-0472">Membrane</keyword>
<keyword evidence="4" id="KW-0808">Transferase</keyword>
<evidence type="ECO:0000256" key="3">
    <source>
        <dbReference type="ARBA" id="ARBA00012483"/>
    </source>
</evidence>
<organism evidence="16 17">
    <name type="scientific">Lasiosphaeria ovina</name>
    <dbReference type="NCBI Taxonomy" id="92902"/>
    <lineage>
        <taxon>Eukaryota</taxon>
        <taxon>Fungi</taxon>
        <taxon>Dikarya</taxon>
        <taxon>Ascomycota</taxon>
        <taxon>Pezizomycotina</taxon>
        <taxon>Sordariomycetes</taxon>
        <taxon>Sordariomycetidae</taxon>
        <taxon>Sordariales</taxon>
        <taxon>Lasiosphaeriaceae</taxon>
        <taxon>Lasiosphaeria</taxon>
    </lineage>
</organism>
<dbReference type="GO" id="GO:0008270">
    <property type="term" value="F:zinc ion binding"/>
    <property type="evidence" value="ECO:0007669"/>
    <property type="project" value="UniProtKB-KW"/>
</dbReference>
<dbReference type="Proteomes" id="UP001287356">
    <property type="component" value="Unassembled WGS sequence"/>
</dbReference>
<dbReference type="EC" id="2.3.2.27" evidence="3"/>
<comment type="subcellular location">
    <subcellularLocation>
        <location evidence="2">Membrane</location>
        <topology evidence="2">Multi-pass membrane protein</topology>
    </subcellularLocation>
</comment>
<feature type="compositionally biased region" description="Low complexity" evidence="13">
    <location>
        <begin position="483"/>
        <end position="501"/>
    </location>
</feature>
<evidence type="ECO:0000259" key="15">
    <source>
        <dbReference type="PROSITE" id="PS50089"/>
    </source>
</evidence>
<protein>
    <recommendedName>
        <fullName evidence="3">RING-type E3 ubiquitin transferase</fullName>
        <ecNumber evidence="3">2.3.2.27</ecNumber>
    </recommendedName>
</protein>
<keyword evidence="10 14" id="KW-1133">Transmembrane helix</keyword>
<dbReference type="SUPFAM" id="SSF57850">
    <property type="entry name" value="RING/U-box"/>
    <property type="match status" value="1"/>
</dbReference>
<dbReference type="PANTHER" id="PTHR45977">
    <property type="entry name" value="TARGET OF ERK KINASE MPK-1"/>
    <property type="match status" value="1"/>
</dbReference>
<sequence length="574" mass="63018">MSMSVDEIRNVVLLFSNPSWSGVGTVASTVIRNITAISSKLTLSVRFDQNITVLSSKYASTTNGVIQGLLYVPDLSSDDPCMNETAPYVPKSAVRQKDLPPANYNLMALAPWVSGECARKYLVSAHTDPLRGLIFYKPGNSSESPPSAGSSDWDIQDDGKWKANSGFPVYAVSGMVGQQLMQQITLYSGNTSSVPFGHNLTTIYNLDSDDFVRVWTELVVTTQSNMLGIWVYFLIIVGVFFAIISTTSFLMHFVQAWRRVSLRRRVAAGDVNLEGMGIARLTVPAERIGEFPLFTYRYEPEPTTSPPASPASPRQAAATAGRSLSSNTKRSSRDPPDAILTTILTVGGPRHSEKGLNSPFAASTVATDYQPACEICLEPYQNRVTVIRELPCGHIFHPVCIDEFLQNNSSLCPLCKASMLPQGYSPKITNEMVRRERATRRLRDRVEVIDVEDNNDSDDATKRSRMHGWGGTIKRIWSRGVRAATTKTTTTTTTAAETELQPQPPPSMVPQSQQVPAPQLTSLQSERGKGVGRGSPTSLARKRMRELASDPQLDDGSSGLTKWQKIRKKAFPGF</sequence>